<comment type="caution">
    <text evidence="1">The sequence shown here is derived from an EMBL/GenBank/DDBJ whole genome shotgun (WGS) entry which is preliminary data.</text>
</comment>
<name>A0A9P5PAZ6_9AGAR</name>
<organism evidence="1 2">
    <name type="scientific">Rhodocollybia butyracea</name>
    <dbReference type="NCBI Taxonomy" id="206335"/>
    <lineage>
        <taxon>Eukaryota</taxon>
        <taxon>Fungi</taxon>
        <taxon>Dikarya</taxon>
        <taxon>Basidiomycota</taxon>
        <taxon>Agaricomycotina</taxon>
        <taxon>Agaricomycetes</taxon>
        <taxon>Agaricomycetidae</taxon>
        <taxon>Agaricales</taxon>
        <taxon>Marasmiineae</taxon>
        <taxon>Omphalotaceae</taxon>
        <taxon>Rhodocollybia</taxon>
    </lineage>
</organism>
<gene>
    <name evidence="1" type="ORF">BDP27DRAFT_1184301</name>
</gene>
<evidence type="ECO:0000313" key="1">
    <source>
        <dbReference type="EMBL" id="KAF9060548.1"/>
    </source>
</evidence>
<dbReference type="OrthoDB" id="2976829at2759"/>
<accession>A0A9P5PAZ6</accession>
<keyword evidence="2" id="KW-1185">Reference proteome</keyword>
<feature type="non-terminal residue" evidence="1">
    <location>
        <position position="67"/>
    </location>
</feature>
<sequence>NDNIWLDIVLGYEEEDETVPPLWLSNDMVWKGIRALLDCDRCHEDCARILVEHNTMQEWFNEEWRVV</sequence>
<feature type="non-terminal residue" evidence="1">
    <location>
        <position position="1"/>
    </location>
</feature>
<proteinExistence type="predicted"/>
<evidence type="ECO:0000313" key="2">
    <source>
        <dbReference type="Proteomes" id="UP000772434"/>
    </source>
</evidence>
<protein>
    <submittedName>
        <fullName evidence="1">Uncharacterized protein</fullName>
    </submittedName>
</protein>
<dbReference type="Proteomes" id="UP000772434">
    <property type="component" value="Unassembled WGS sequence"/>
</dbReference>
<reference evidence="1" key="1">
    <citation type="submission" date="2020-11" db="EMBL/GenBank/DDBJ databases">
        <authorList>
            <consortium name="DOE Joint Genome Institute"/>
            <person name="Ahrendt S."/>
            <person name="Riley R."/>
            <person name="Andreopoulos W."/>
            <person name="Labutti K."/>
            <person name="Pangilinan J."/>
            <person name="Ruiz-Duenas F.J."/>
            <person name="Barrasa J.M."/>
            <person name="Sanchez-Garcia M."/>
            <person name="Camarero S."/>
            <person name="Miyauchi S."/>
            <person name="Serrano A."/>
            <person name="Linde D."/>
            <person name="Babiker R."/>
            <person name="Drula E."/>
            <person name="Ayuso-Fernandez I."/>
            <person name="Pacheco R."/>
            <person name="Padilla G."/>
            <person name="Ferreira P."/>
            <person name="Barriuso J."/>
            <person name="Kellner H."/>
            <person name="Castanera R."/>
            <person name="Alfaro M."/>
            <person name="Ramirez L."/>
            <person name="Pisabarro A.G."/>
            <person name="Kuo A."/>
            <person name="Tritt A."/>
            <person name="Lipzen A."/>
            <person name="He G."/>
            <person name="Yan M."/>
            <person name="Ng V."/>
            <person name="Cullen D."/>
            <person name="Martin F."/>
            <person name="Rosso M.-N."/>
            <person name="Henrissat B."/>
            <person name="Hibbett D."/>
            <person name="Martinez A.T."/>
            <person name="Grigoriev I.V."/>
        </authorList>
    </citation>
    <scope>NUCLEOTIDE SEQUENCE</scope>
    <source>
        <strain evidence="1">AH 40177</strain>
    </source>
</reference>
<dbReference type="EMBL" id="JADNRY010000238">
    <property type="protein sequence ID" value="KAF9060548.1"/>
    <property type="molecule type" value="Genomic_DNA"/>
</dbReference>
<dbReference type="AlphaFoldDB" id="A0A9P5PAZ6"/>